<feature type="compositionally biased region" description="Polar residues" evidence="2">
    <location>
        <begin position="182"/>
        <end position="199"/>
    </location>
</feature>
<feature type="compositionally biased region" description="Basic residues" evidence="2">
    <location>
        <begin position="226"/>
        <end position="242"/>
    </location>
</feature>
<keyword evidence="1" id="KW-0456">Lyase</keyword>
<dbReference type="InterPro" id="IPR032465">
    <property type="entry name" value="ACMSD"/>
</dbReference>
<dbReference type="GO" id="GO:0019748">
    <property type="term" value="P:secondary metabolic process"/>
    <property type="evidence" value="ECO:0007669"/>
    <property type="project" value="TreeGrafter"/>
</dbReference>
<organism evidence="4 5">
    <name type="scientific">Streptomyces canus</name>
    <dbReference type="NCBI Taxonomy" id="58343"/>
    <lineage>
        <taxon>Bacteria</taxon>
        <taxon>Bacillati</taxon>
        <taxon>Actinomycetota</taxon>
        <taxon>Actinomycetes</taxon>
        <taxon>Kitasatosporales</taxon>
        <taxon>Streptomycetaceae</taxon>
        <taxon>Streptomyces</taxon>
        <taxon>Streptomyces aurantiacus group</taxon>
    </lineage>
</organism>
<dbReference type="GO" id="GO:0005737">
    <property type="term" value="C:cytoplasm"/>
    <property type="evidence" value="ECO:0007669"/>
    <property type="project" value="TreeGrafter"/>
</dbReference>
<dbReference type="InterPro" id="IPR006680">
    <property type="entry name" value="Amidohydro-rel"/>
</dbReference>
<dbReference type="Gene3D" id="3.20.20.140">
    <property type="entry name" value="Metal-dependent hydrolases"/>
    <property type="match status" value="1"/>
</dbReference>
<feature type="region of interest" description="Disordered" evidence="2">
    <location>
        <begin position="175"/>
        <end position="242"/>
    </location>
</feature>
<dbReference type="EMBL" id="LMWU01000062">
    <property type="protein sequence ID" value="KUN58265.1"/>
    <property type="molecule type" value="Genomic_DNA"/>
</dbReference>
<dbReference type="InterPro" id="IPR032466">
    <property type="entry name" value="Metal_Hydrolase"/>
</dbReference>
<dbReference type="STRING" id="58343.AQJ46_43455"/>
<evidence type="ECO:0000259" key="3">
    <source>
        <dbReference type="Pfam" id="PF04909"/>
    </source>
</evidence>
<reference evidence="4 5" key="1">
    <citation type="submission" date="2015-10" db="EMBL/GenBank/DDBJ databases">
        <title>Draft genome sequence of Streptomyces canus DSM 40017, type strain for the species Streptomyces canus.</title>
        <authorList>
            <person name="Ruckert C."/>
            <person name="Winkler A."/>
            <person name="Kalinowski J."/>
            <person name="Kampfer P."/>
            <person name="Glaeser S."/>
        </authorList>
    </citation>
    <scope>NUCLEOTIDE SEQUENCE [LARGE SCALE GENOMIC DNA]</scope>
    <source>
        <strain evidence="4 5">DSM 40017</strain>
    </source>
</reference>
<gene>
    <name evidence="4" type="ORF">AQJ46_43455</name>
</gene>
<accession>A0A101RMC0</accession>
<feature type="domain" description="Amidohydrolase-related" evidence="3">
    <location>
        <begin position="4"/>
        <end position="141"/>
    </location>
</feature>
<comment type="caution">
    <text evidence="4">The sequence shown here is derived from an EMBL/GenBank/DDBJ whole genome shotgun (WGS) entry which is preliminary data.</text>
</comment>
<name>A0A101RMC0_9ACTN</name>
<dbReference type="SUPFAM" id="SSF51556">
    <property type="entry name" value="Metallo-dependent hydrolases"/>
    <property type="match status" value="1"/>
</dbReference>
<proteinExistence type="predicted"/>
<dbReference type="Proteomes" id="UP000053669">
    <property type="component" value="Unassembled WGS sequence"/>
</dbReference>
<dbReference type="PANTHER" id="PTHR21240:SF28">
    <property type="entry name" value="ISO-OROTATE DECARBOXYLASE (EUROFUNG)"/>
    <property type="match status" value="1"/>
</dbReference>
<evidence type="ECO:0000313" key="5">
    <source>
        <dbReference type="Proteomes" id="UP000053669"/>
    </source>
</evidence>
<protein>
    <recommendedName>
        <fullName evidence="3">Amidohydrolase-related domain-containing protein</fullName>
    </recommendedName>
</protein>
<dbReference type="AlphaFoldDB" id="A0A101RMC0"/>
<evidence type="ECO:0000256" key="2">
    <source>
        <dbReference type="SAM" id="MobiDB-lite"/>
    </source>
</evidence>
<evidence type="ECO:0000313" key="4">
    <source>
        <dbReference type="EMBL" id="KUN58265.1"/>
    </source>
</evidence>
<dbReference type="GO" id="GO:0016831">
    <property type="term" value="F:carboxy-lyase activity"/>
    <property type="evidence" value="ECO:0007669"/>
    <property type="project" value="InterPro"/>
</dbReference>
<sequence length="242" mass="26282">MFPGDERLEPVWAELNRRRAVAFVHPNAIASPQLGLPAPLSDGAFETARSVVDMLYAGVFRRYPDLTVILAHAGGALPAMSGRLEQRGAEPWVPNAQNITRDEIREHLARLYLDTGNAGADASLAPALAMVPRDHLIYGSDSGARCNTDETSATNIRALRDSRVLVDGEADQLGHRGWDLFPTSQPPRRQKLNRLSSRQPPAASRQPPETGSGPAAQHDLLAFTRSRARSGGRSGRTIRRSG</sequence>
<dbReference type="GO" id="GO:0016787">
    <property type="term" value="F:hydrolase activity"/>
    <property type="evidence" value="ECO:0007669"/>
    <property type="project" value="InterPro"/>
</dbReference>
<dbReference type="PANTHER" id="PTHR21240">
    <property type="entry name" value="2-AMINO-3-CARBOXYLMUCONATE-6-SEMIALDEHYDE DECARBOXYLASE"/>
    <property type="match status" value="1"/>
</dbReference>
<dbReference type="Pfam" id="PF04909">
    <property type="entry name" value="Amidohydro_2"/>
    <property type="match status" value="1"/>
</dbReference>
<evidence type="ECO:0000256" key="1">
    <source>
        <dbReference type="ARBA" id="ARBA00023239"/>
    </source>
</evidence>